<evidence type="ECO:0000313" key="2">
    <source>
        <dbReference type="WBParaSite" id="JU765_v2.g16761.t1"/>
    </source>
</evidence>
<protein>
    <submittedName>
        <fullName evidence="2">Embryonic ectoderm development protein</fullName>
    </submittedName>
</protein>
<dbReference type="Proteomes" id="UP000887576">
    <property type="component" value="Unplaced"/>
</dbReference>
<proteinExistence type="predicted"/>
<dbReference type="WBParaSite" id="JU765_v2.g16761.t1">
    <property type="protein sequence ID" value="JU765_v2.g16761.t1"/>
    <property type="gene ID" value="JU765_v2.g16761"/>
</dbReference>
<organism evidence="1 2">
    <name type="scientific">Panagrolaimus sp. JU765</name>
    <dbReference type="NCBI Taxonomy" id="591449"/>
    <lineage>
        <taxon>Eukaryota</taxon>
        <taxon>Metazoa</taxon>
        <taxon>Ecdysozoa</taxon>
        <taxon>Nematoda</taxon>
        <taxon>Chromadorea</taxon>
        <taxon>Rhabditida</taxon>
        <taxon>Tylenchina</taxon>
        <taxon>Panagrolaimomorpha</taxon>
        <taxon>Panagrolaimoidea</taxon>
        <taxon>Panagrolaimidae</taxon>
        <taxon>Panagrolaimus</taxon>
    </lineage>
</organism>
<sequence length="444" mass="49250">MPGSPPGSMKTDPPLFEADAPVDHMPERDRNYKPLPFCPYRPVTTIIEDHNQCIYSVQFCPFADGVDIFATVADHNQCIYSVQFCPFADGVDIFATVAGRQVTVYECQPKKIVPLSIFQDPNLTEEYYAVNWALVKIEGTETPVLVFAGKHGIIRAIKPFTGKSVNTMIGHGDAVNEIVYHPVFPSVIASASKDLTVRLWHTLHSTPIAILGGFKGHQDQILTLDFDYTANYIISGSMDHTIRLWHIGGNENIQSRLRSFATSSEVEPKQPIEMHFPCGASKDLHRNYVDCIKTVKSYIFSKACENCIILSKFGEFRDPSAGGSGINGFETLSQEVAELELPNGGLWFIRFGITTGEPGKSFIACGNDVGTVHMWDINTIPIPKKSHYQISHKNFPTVIRRVEFSPSGEIMIVAGDGGRIARCDRFDVKIDIDELRDSSSAEVD</sequence>
<name>A0AC34QIH6_9BILA</name>
<reference evidence="2" key="1">
    <citation type="submission" date="2022-11" db="UniProtKB">
        <authorList>
            <consortium name="WormBaseParasite"/>
        </authorList>
    </citation>
    <scope>IDENTIFICATION</scope>
</reference>
<accession>A0AC34QIH6</accession>
<evidence type="ECO:0000313" key="1">
    <source>
        <dbReference type="Proteomes" id="UP000887576"/>
    </source>
</evidence>